<comment type="caution">
    <text evidence="8">The sequence shown here is derived from an EMBL/GenBank/DDBJ whole genome shotgun (WGS) entry which is preliminary data.</text>
</comment>
<accession>A0AAD9S2D7</accession>
<dbReference type="PANTHER" id="PTHR31845">
    <property type="entry name" value="FINGER DOMAIN PROTEIN, PUTATIVE-RELATED"/>
    <property type="match status" value="1"/>
</dbReference>
<dbReference type="EMBL" id="JAUJFL010000009">
    <property type="protein sequence ID" value="KAK2597516.1"/>
    <property type="molecule type" value="Genomic_DNA"/>
</dbReference>
<evidence type="ECO:0000259" key="7">
    <source>
        <dbReference type="PROSITE" id="PS50048"/>
    </source>
</evidence>
<evidence type="ECO:0000313" key="8">
    <source>
        <dbReference type="EMBL" id="KAK2597515.1"/>
    </source>
</evidence>
<dbReference type="SUPFAM" id="SSF57701">
    <property type="entry name" value="Zn2/Cys6 DNA-binding domain"/>
    <property type="match status" value="1"/>
</dbReference>
<feature type="region of interest" description="Disordered" evidence="6">
    <location>
        <begin position="664"/>
        <end position="709"/>
    </location>
</feature>
<keyword evidence="3" id="KW-0238">DNA-binding</keyword>
<dbReference type="AlphaFoldDB" id="A0AAD9S2D7"/>
<feature type="region of interest" description="Disordered" evidence="6">
    <location>
        <begin position="94"/>
        <end position="133"/>
    </location>
</feature>
<dbReference type="InterPro" id="IPR036864">
    <property type="entry name" value="Zn2-C6_fun-type_DNA-bd_sf"/>
</dbReference>
<feature type="domain" description="Zn(2)-C6 fungal-type" evidence="7">
    <location>
        <begin position="26"/>
        <end position="60"/>
    </location>
</feature>
<feature type="compositionally biased region" description="Low complexity" evidence="6">
    <location>
        <begin position="778"/>
        <end position="793"/>
    </location>
</feature>
<evidence type="ECO:0000256" key="3">
    <source>
        <dbReference type="ARBA" id="ARBA00023125"/>
    </source>
</evidence>
<sequence length="876" mass="95917">MAQPPSLAIPGRFGIPNASGQKFNKACDPCHISKTRCLPDPLSPTNSCKRCSKNGSSCVFSPIGPRRRPVRSKNDRIVELERRVRDMQLKLEKQVEKQVEKRANIGNDADREPSGTESFAEGSGSHTKPAPALFFVSGSGSSALLPVDESTQTTSQLPLPPASTAPKPDPSAAVDKSTAIDPKSSPGAVDAYQPAPSATVADVTGFETSRYGPDVVDRNIITLDQAEKIMAKFRQFIHGKFLGIGVPDGHTNQSLRRNKPAVWLSMLCAASVGSSEFLSLAPVLAAEMENLLDAQVEVDMEPDLDILQSLTIFYLFHHDLTQSVREKIFRCLRTSVAVVVRLGQESKIHNIPEGMPIAENDVTQRDLDLSRQLLQWHWSSFSLAVKARENLLIRPLNLISTSLRIMETSGSQCDMALVEWSKLIQITVEACLSLFSGHTEGADGLSDEQRENIIRSFERKRKQWLINCPFDLVNEFLMLEYHETALLISEFIYPAGRANFQNRSHGLPSLSCPSLSPASPETTLDTMPDQDVLAPYRIQYTKKCITAAHACLALVVSPPVSPGVSSTSSLGDPETLRYFSNVPYSRLFYALRFLLFVAHNIWRTAKYNLISVDSLKLGYYIGGLKRAFSIASDGGKFRPPSLWLYAIETRIEPWWKAFCTKLNRDRPPTRSRSSGEIEASSASSTPAAAQAPRQTSEPLPQSEYRTSDPALQENQAQITLPYDLFSPNQAMDFLIPFNFIQQAPAVAATDAIPHNPNIGPLGFARSPKTARSVGQTEPLSQASAAPLSNAPNSTESAEQTVDYDLEGAYNQGNSISEINDYLGTMDLDAFDFDWGDYSALFPGAEAFLPDPPVLPSPYPHTGEAPGDGTGEHGTKG</sequence>
<dbReference type="GO" id="GO:0000981">
    <property type="term" value="F:DNA-binding transcription factor activity, RNA polymerase II-specific"/>
    <property type="evidence" value="ECO:0007669"/>
    <property type="project" value="InterPro"/>
</dbReference>
<evidence type="ECO:0000256" key="6">
    <source>
        <dbReference type="SAM" id="MobiDB-lite"/>
    </source>
</evidence>
<dbReference type="GO" id="GO:0008270">
    <property type="term" value="F:zinc ion binding"/>
    <property type="evidence" value="ECO:0007669"/>
    <property type="project" value="InterPro"/>
</dbReference>
<protein>
    <recommendedName>
        <fullName evidence="7">Zn(2)-C6 fungal-type domain-containing protein</fullName>
    </recommendedName>
</protein>
<evidence type="ECO:0000313" key="9">
    <source>
        <dbReference type="Proteomes" id="UP001265746"/>
    </source>
</evidence>
<keyword evidence="9" id="KW-1185">Reference proteome</keyword>
<evidence type="ECO:0000256" key="4">
    <source>
        <dbReference type="ARBA" id="ARBA00023163"/>
    </source>
</evidence>
<keyword evidence="4" id="KW-0804">Transcription</keyword>
<reference evidence="8" key="1">
    <citation type="submission" date="2023-06" db="EMBL/GenBank/DDBJ databases">
        <authorList>
            <person name="Noh H."/>
        </authorList>
    </citation>
    <scope>NUCLEOTIDE SEQUENCE</scope>
    <source>
        <strain evidence="8">DUCC20226</strain>
    </source>
</reference>
<feature type="region of interest" description="Disordered" evidence="6">
    <location>
        <begin position="849"/>
        <end position="876"/>
    </location>
</feature>
<keyword evidence="5" id="KW-0539">Nucleus</keyword>
<comment type="subcellular location">
    <subcellularLocation>
        <location evidence="1">Nucleus</location>
    </subcellularLocation>
</comment>
<dbReference type="GO" id="GO:0000976">
    <property type="term" value="F:transcription cis-regulatory region binding"/>
    <property type="evidence" value="ECO:0007669"/>
    <property type="project" value="TreeGrafter"/>
</dbReference>
<gene>
    <name evidence="8" type="ORF">N8I77_012297</name>
</gene>
<dbReference type="InterPro" id="IPR051089">
    <property type="entry name" value="prtT"/>
</dbReference>
<dbReference type="Gene3D" id="4.10.240.10">
    <property type="entry name" value="Zn(2)-C6 fungal-type DNA-binding domain"/>
    <property type="match status" value="1"/>
</dbReference>
<keyword evidence="2" id="KW-0805">Transcription regulation</keyword>
<dbReference type="EMBL" id="JAUJFL010000009">
    <property type="protein sequence ID" value="KAK2597515.1"/>
    <property type="molecule type" value="Genomic_DNA"/>
</dbReference>
<dbReference type="InterPro" id="IPR001138">
    <property type="entry name" value="Zn2Cys6_DnaBD"/>
</dbReference>
<dbReference type="Proteomes" id="UP001265746">
    <property type="component" value="Unassembled WGS sequence"/>
</dbReference>
<proteinExistence type="predicted"/>
<name>A0AAD9S2D7_PHOAM</name>
<dbReference type="GO" id="GO:0005634">
    <property type="term" value="C:nucleus"/>
    <property type="evidence" value="ECO:0007669"/>
    <property type="project" value="UniProtKB-SubCell"/>
</dbReference>
<feature type="compositionally biased region" description="Pro residues" evidence="6">
    <location>
        <begin position="158"/>
        <end position="169"/>
    </location>
</feature>
<feature type="region of interest" description="Disordered" evidence="6">
    <location>
        <begin position="145"/>
        <end position="196"/>
    </location>
</feature>
<feature type="compositionally biased region" description="Basic and acidic residues" evidence="6">
    <location>
        <begin position="94"/>
        <end position="114"/>
    </location>
</feature>
<organism evidence="8 9">
    <name type="scientific">Phomopsis amygdali</name>
    <name type="common">Fusicoccum amygdali</name>
    <dbReference type="NCBI Taxonomy" id="1214568"/>
    <lineage>
        <taxon>Eukaryota</taxon>
        <taxon>Fungi</taxon>
        <taxon>Dikarya</taxon>
        <taxon>Ascomycota</taxon>
        <taxon>Pezizomycotina</taxon>
        <taxon>Sordariomycetes</taxon>
        <taxon>Sordariomycetidae</taxon>
        <taxon>Diaporthales</taxon>
        <taxon>Diaporthaceae</taxon>
        <taxon>Diaporthe</taxon>
    </lineage>
</organism>
<feature type="compositionally biased region" description="Pro residues" evidence="6">
    <location>
        <begin position="849"/>
        <end position="858"/>
    </location>
</feature>
<evidence type="ECO:0000256" key="5">
    <source>
        <dbReference type="ARBA" id="ARBA00023242"/>
    </source>
</evidence>
<dbReference type="CDD" id="cd00067">
    <property type="entry name" value="GAL4"/>
    <property type="match status" value="1"/>
</dbReference>
<dbReference type="SMART" id="SM00066">
    <property type="entry name" value="GAL4"/>
    <property type="match status" value="1"/>
</dbReference>
<dbReference type="PANTHER" id="PTHR31845:SF39">
    <property type="entry name" value="TRANSCRIPTION FACTOR PBCR-RELATED"/>
    <property type="match status" value="1"/>
</dbReference>
<feature type="region of interest" description="Disordered" evidence="6">
    <location>
        <begin position="758"/>
        <end position="798"/>
    </location>
</feature>
<evidence type="ECO:0000256" key="1">
    <source>
        <dbReference type="ARBA" id="ARBA00004123"/>
    </source>
</evidence>
<dbReference type="PROSITE" id="PS50048">
    <property type="entry name" value="ZN2_CY6_FUNGAL_2"/>
    <property type="match status" value="1"/>
</dbReference>
<feature type="compositionally biased region" description="Low complexity" evidence="6">
    <location>
        <begin position="670"/>
        <end position="696"/>
    </location>
</feature>
<dbReference type="PROSITE" id="PS00463">
    <property type="entry name" value="ZN2_CY6_FUNGAL_1"/>
    <property type="match status" value="1"/>
</dbReference>
<evidence type="ECO:0000256" key="2">
    <source>
        <dbReference type="ARBA" id="ARBA00023015"/>
    </source>
</evidence>